<dbReference type="AlphaFoldDB" id="A0A7K3W1W4"/>
<evidence type="ECO:0000256" key="1">
    <source>
        <dbReference type="ARBA" id="ARBA00023015"/>
    </source>
</evidence>
<dbReference type="PANTHER" id="PTHR30363">
    <property type="entry name" value="HTH-TYPE TRANSCRIPTIONAL REGULATOR SRLR-RELATED"/>
    <property type="match status" value="1"/>
</dbReference>
<proteinExistence type="predicted"/>
<evidence type="ECO:0000256" key="3">
    <source>
        <dbReference type="SAM" id="MobiDB-lite"/>
    </source>
</evidence>
<dbReference type="SUPFAM" id="SSF46785">
    <property type="entry name" value="Winged helix' DNA-binding domain"/>
    <property type="match status" value="1"/>
</dbReference>
<dbReference type="Proteomes" id="UP000470246">
    <property type="component" value="Unassembled WGS sequence"/>
</dbReference>
<sequence>MESESAGAPPAARASAGADDGRTRHRVTALLLEHGPLTASELAARLGVSSTAVRRHLDALVATGRAEERSGGGAAPRGRGRPARLFHLTDAGRSAFPHAYDDLALTALRYVAAQGGPDAVRAVAEAQLAGLEQRCSTAVEQAAGSGAVDRAQVLAAALTAEGYAASASAISSGGQLCQHNCPVAHVAAEFPQLCEAETAVIGRLVGTHVQRLATIAHGDGICTTHIPGPLRAEGPTHIRAGNRSSPVRPVPGERAAHRLSAGPRTAPSTSPTLTFDRERTPV</sequence>
<evidence type="ECO:0000259" key="4">
    <source>
        <dbReference type="PROSITE" id="PS51000"/>
    </source>
</evidence>
<dbReference type="EMBL" id="JAAGWF010000012">
    <property type="protein sequence ID" value="NEK58772.1"/>
    <property type="molecule type" value="Genomic_DNA"/>
</dbReference>
<reference evidence="5 6" key="1">
    <citation type="submission" date="2020-02" db="EMBL/GenBank/DDBJ databases">
        <title>Geodermatophilus sabuli CPCC 205279 I12A-02694.</title>
        <authorList>
            <person name="Jiang Z."/>
        </authorList>
    </citation>
    <scope>NUCLEOTIDE SEQUENCE [LARGE SCALE GENOMIC DNA]</scope>
    <source>
        <strain evidence="5 6">I12A-02694</strain>
    </source>
</reference>
<evidence type="ECO:0000313" key="5">
    <source>
        <dbReference type="EMBL" id="NEK58772.1"/>
    </source>
</evidence>
<dbReference type="PROSITE" id="PS51000">
    <property type="entry name" value="HTH_DEOR_2"/>
    <property type="match status" value="1"/>
</dbReference>
<keyword evidence="6" id="KW-1185">Reference proteome</keyword>
<organism evidence="5 6">
    <name type="scientific">Geodermatophilus sabuli</name>
    <dbReference type="NCBI Taxonomy" id="1564158"/>
    <lineage>
        <taxon>Bacteria</taxon>
        <taxon>Bacillati</taxon>
        <taxon>Actinomycetota</taxon>
        <taxon>Actinomycetes</taxon>
        <taxon>Geodermatophilales</taxon>
        <taxon>Geodermatophilaceae</taxon>
        <taxon>Geodermatophilus</taxon>
    </lineage>
</organism>
<dbReference type="Pfam" id="PF12840">
    <property type="entry name" value="HTH_20"/>
    <property type="match status" value="1"/>
</dbReference>
<dbReference type="PANTHER" id="PTHR30363:SF28">
    <property type="entry name" value="TRANSCRIPTIONAL REGULATORY PROTEIN-RELATED"/>
    <property type="match status" value="1"/>
</dbReference>
<dbReference type="InterPro" id="IPR001034">
    <property type="entry name" value="DeoR_HTH"/>
</dbReference>
<feature type="region of interest" description="Disordered" evidence="3">
    <location>
        <begin position="1"/>
        <end position="22"/>
    </location>
</feature>
<dbReference type="GO" id="GO:0003700">
    <property type="term" value="F:DNA-binding transcription factor activity"/>
    <property type="evidence" value="ECO:0007669"/>
    <property type="project" value="InterPro"/>
</dbReference>
<evidence type="ECO:0000313" key="6">
    <source>
        <dbReference type="Proteomes" id="UP000470246"/>
    </source>
</evidence>
<keyword evidence="2" id="KW-0804">Transcription</keyword>
<feature type="region of interest" description="Disordered" evidence="3">
    <location>
        <begin position="226"/>
        <end position="282"/>
    </location>
</feature>
<evidence type="ECO:0000256" key="2">
    <source>
        <dbReference type="ARBA" id="ARBA00023163"/>
    </source>
</evidence>
<protein>
    <submittedName>
        <fullName evidence="5">HTH domain-containing protein</fullName>
    </submittedName>
</protein>
<keyword evidence="1" id="KW-0805">Transcription regulation</keyword>
<dbReference type="InterPro" id="IPR050313">
    <property type="entry name" value="Carb_Metab_HTH_regulators"/>
</dbReference>
<comment type="caution">
    <text evidence="5">The sequence shown here is derived from an EMBL/GenBank/DDBJ whole genome shotgun (WGS) entry which is preliminary data.</text>
</comment>
<dbReference type="Gene3D" id="1.10.10.10">
    <property type="entry name" value="Winged helix-like DNA-binding domain superfamily/Winged helix DNA-binding domain"/>
    <property type="match status" value="1"/>
</dbReference>
<dbReference type="InterPro" id="IPR036390">
    <property type="entry name" value="WH_DNA-bd_sf"/>
</dbReference>
<feature type="compositionally biased region" description="Low complexity" evidence="3">
    <location>
        <begin position="1"/>
        <end position="18"/>
    </location>
</feature>
<dbReference type="InterPro" id="IPR036388">
    <property type="entry name" value="WH-like_DNA-bd_sf"/>
</dbReference>
<accession>A0A7K3W1W4</accession>
<dbReference type="CDD" id="cd00090">
    <property type="entry name" value="HTH_ARSR"/>
    <property type="match status" value="1"/>
</dbReference>
<dbReference type="InterPro" id="IPR011991">
    <property type="entry name" value="ArsR-like_HTH"/>
</dbReference>
<name>A0A7K3W1W4_9ACTN</name>
<feature type="domain" description="HTH deoR-type" evidence="4">
    <location>
        <begin position="20"/>
        <end position="75"/>
    </location>
</feature>
<gene>
    <name evidence="5" type="ORF">GCU56_12925</name>
</gene>
<dbReference type="RefSeq" id="WP_163482144.1">
    <property type="nucleotide sequence ID" value="NZ_JAAGWF010000012.1"/>
</dbReference>